<evidence type="ECO:0000256" key="2">
    <source>
        <dbReference type="ARBA" id="ARBA00022801"/>
    </source>
</evidence>
<dbReference type="Gene3D" id="3.90.1300.10">
    <property type="entry name" value="Amidase signature (AS) domain"/>
    <property type="match status" value="2"/>
</dbReference>
<dbReference type="InterPro" id="IPR023631">
    <property type="entry name" value="Amidase_dom"/>
</dbReference>
<organism evidence="4 5">
    <name type="scientific">Apiospora aurea</name>
    <dbReference type="NCBI Taxonomy" id="335848"/>
    <lineage>
        <taxon>Eukaryota</taxon>
        <taxon>Fungi</taxon>
        <taxon>Dikarya</taxon>
        <taxon>Ascomycota</taxon>
        <taxon>Pezizomycotina</taxon>
        <taxon>Sordariomycetes</taxon>
        <taxon>Xylariomycetidae</taxon>
        <taxon>Amphisphaeriales</taxon>
        <taxon>Apiosporaceae</taxon>
        <taxon>Apiospora</taxon>
    </lineage>
</organism>
<dbReference type="PANTHER" id="PTHR46072:SF3">
    <property type="entry name" value="AMIDASE"/>
    <property type="match status" value="1"/>
</dbReference>
<feature type="domain" description="Amidase" evidence="3">
    <location>
        <begin position="92"/>
        <end position="187"/>
    </location>
</feature>
<dbReference type="GeneID" id="92084305"/>
<feature type="domain" description="Amidase" evidence="3">
    <location>
        <begin position="2"/>
        <end position="69"/>
    </location>
</feature>
<comment type="caution">
    <text evidence="4">The sequence shown here is derived from an EMBL/GenBank/DDBJ whole genome shotgun (WGS) entry which is preliminary data.</text>
</comment>
<dbReference type="Pfam" id="PF01425">
    <property type="entry name" value="Amidase"/>
    <property type="match status" value="2"/>
</dbReference>
<proteinExistence type="inferred from homology"/>
<dbReference type="EMBL" id="JAQQWE010000011">
    <property type="protein sequence ID" value="KAK7936583.1"/>
    <property type="molecule type" value="Genomic_DNA"/>
</dbReference>
<evidence type="ECO:0000256" key="1">
    <source>
        <dbReference type="ARBA" id="ARBA00009199"/>
    </source>
</evidence>
<sequence>MVDLLLDLGAVLYVKTNVSQVLMCLESDNNAFGRGLNPWNTSLTAGGSSGGEGALVAFRGSPPGVGTDLAAFIQETPLRTAGDAPQCRHRRAIVPSAGALANDVTALQIFMQAVVDAKPFVHDATAIDVPWRRTNGPPRPKKLRLGLLPEDPLFPLQPPVEETSKNAVRILEPHGHEVVRLDAAECQVAAANQIGGRLLALDPTPASIIPFGQAKEGEASFATGPCHGTPASVRILTGFVFRWARCRVGWALFDPGVYQWDAR</sequence>
<dbReference type="SUPFAM" id="SSF75304">
    <property type="entry name" value="Amidase signature (AS) enzymes"/>
    <property type="match status" value="1"/>
</dbReference>
<evidence type="ECO:0000313" key="4">
    <source>
        <dbReference type="EMBL" id="KAK7936583.1"/>
    </source>
</evidence>
<protein>
    <recommendedName>
        <fullName evidence="3">Amidase domain-containing protein</fullName>
    </recommendedName>
</protein>
<gene>
    <name evidence="4" type="ORF">PG986_015021</name>
</gene>
<dbReference type="InterPro" id="IPR036928">
    <property type="entry name" value="AS_sf"/>
</dbReference>
<keyword evidence="5" id="KW-1185">Reference proteome</keyword>
<dbReference type="PANTHER" id="PTHR46072">
    <property type="entry name" value="AMIDASE-RELATED-RELATED"/>
    <property type="match status" value="1"/>
</dbReference>
<dbReference type="RefSeq" id="XP_066692332.1">
    <property type="nucleotide sequence ID" value="XM_066851243.1"/>
</dbReference>
<keyword evidence="2" id="KW-0378">Hydrolase</keyword>
<reference evidence="4 5" key="1">
    <citation type="submission" date="2023-01" db="EMBL/GenBank/DDBJ databases">
        <title>Analysis of 21 Apiospora genomes using comparative genomics revels a genus with tremendous synthesis potential of carbohydrate active enzymes and secondary metabolites.</title>
        <authorList>
            <person name="Sorensen T."/>
        </authorList>
    </citation>
    <scope>NUCLEOTIDE SEQUENCE [LARGE SCALE GENOMIC DNA]</scope>
    <source>
        <strain evidence="4 5">CBS 24483</strain>
    </source>
</reference>
<accession>A0ABR1PRC3</accession>
<comment type="similarity">
    <text evidence="1">Belongs to the amidase family.</text>
</comment>
<evidence type="ECO:0000313" key="5">
    <source>
        <dbReference type="Proteomes" id="UP001391051"/>
    </source>
</evidence>
<dbReference type="Proteomes" id="UP001391051">
    <property type="component" value="Unassembled WGS sequence"/>
</dbReference>
<evidence type="ECO:0000259" key="3">
    <source>
        <dbReference type="Pfam" id="PF01425"/>
    </source>
</evidence>
<name>A0ABR1PRC3_9PEZI</name>